<dbReference type="EMBL" id="JARKIB010000108">
    <property type="protein sequence ID" value="KAJ7739143.1"/>
    <property type="molecule type" value="Genomic_DNA"/>
</dbReference>
<evidence type="ECO:0000256" key="1">
    <source>
        <dbReference type="SAM" id="MobiDB-lite"/>
    </source>
</evidence>
<evidence type="ECO:0000313" key="2">
    <source>
        <dbReference type="EMBL" id="KAJ7739143.1"/>
    </source>
</evidence>
<keyword evidence="3" id="KW-1185">Reference proteome</keyword>
<organism evidence="2 3">
    <name type="scientific">Mycena metata</name>
    <dbReference type="NCBI Taxonomy" id="1033252"/>
    <lineage>
        <taxon>Eukaryota</taxon>
        <taxon>Fungi</taxon>
        <taxon>Dikarya</taxon>
        <taxon>Basidiomycota</taxon>
        <taxon>Agaricomycotina</taxon>
        <taxon>Agaricomycetes</taxon>
        <taxon>Agaricomycetidae</taxon>
        <taxon>Agaricales</taxon>
        <taxon>Marasmiineae</taxon>
        <taxon>Mycenaceae</taxon>
        <taxon>Mycena</taxon>
    </lineage>
</organism>
<proteinExistence type="predicted"/>
<comment type="caution">
    <text evidence="2">The sequence shown here is derived from an EMBL/GenBank/DDBJ whole genome shotgun (WGS) entry which is preliminary data.</text>
</comment>
<protein>
    <submittedName>
        <fullName evidence="2">Uncharacterized protein</fullName>
    </submittedName>
</protein>
<accession>A0AAD7ICS6</accession>
<sequence>MRKEGKAHARGQTAVRQGIGVLPSIKLCFQKKIFDPGKYEAASPRAAAARGAWKRERRGRCNAGGNSGATGELTDTRGMTLRIGEDNATHETAEGKPPRCSAKSTSSAAAAQVTTSCFVPSSTPTSFHCDEDDADDQFKEGSGSGSGGWEGVQYGKHTHHEPGITLQTPDALVVFQGVKGMEGGEMLAHEGGYRPARSAETAFRLQRREVARAKAKADSECRESGPDASGAKRDTSTSPPGARQVPWSKRRGNNKGAKLDRRL</sequence>
<feature type="compositionally biased region" description="Basic and acidic residues" evidence="1">
    <location>
        <begin position="210"/>
        <end position="235"/>
    </location>
</feature>
<dbReference type="AlphaFoldDB" id="A0AAD7ICS6"/>
<reference evidence="2" key="1">
    <citation type="submission" date="2023-03" db="EMBL/GenBank/DDBJ databases">
        <title>Massive genome expansion in bonnet fungi (Mycena s.s.) driven by repeated elements and novel gene families across ecological guilds.</title>
        <authorList>
            <consortium name="Lawrence Berkeley National Laboratory"/>
            <person name="Harder C.B."/>
            <person name="Miyauchi S."/>
            <person name="Viragh M."/>
            <person name="Kuo A."/>
            <person name="Thoen E."/>
            <person name="Andreopoulos B."/>
            <person name="Lu D."/>
            <person name="Skrede I."/>
            <person name="Drula E."/>
            <person name="Henrissat B."/>
            <person name="Morin E."/>
            <person name="Kohler A."/>
            <person name="Barry K."/>
            <person name="LaButti K."/>
            <person name="Morin E."/>
            <person name="Salamov A."/>
            <person name="Lipzen A."/>
            <person name="Mereny Z."/>
            <person name="Hegedus B."/>
            <person name="Baldrian P."/>
            <person name="Stursova M."/>
            <person name="Weitz H."/>
            <person name="Taylor A."/>
            <person name="Grigoriev I.V."/>
            <person name="Nagy L.G."/>
            <person name="Martin F."/>
            <person name="Kauserud H."/>
        </authorList>
    </citation>
    <scope>NUCLEOTIDE SEQUENCE</scope>
    <source>
        <strain evidence="2">CBHHK182m</strain>
    </source>
</reference>
<name>A0AAD7ICS6_9AGAR</name>
<feature type="region of interest" description="Disordered" evidence="1">
    <location>
        <begin position="210"/>
        <end position="263"/>
    </location>
</feature>
<feature type="region of interest" description="Disordered" evidence="1">
    <location>
        <begin position="122"/>
        <end position="165"/>
    </location>
</feature>
<dbReference type="Proteomes" id="UP001215598">
    <property type="component" value="Unassembled WGS sequence"/>
</dbReference>
<evidence type="ECO:0000313" key="3">
    <source>
        <dbReference type="Proteomes" id="UP001215598"/>
    </source>
</evidence>
<gene>
    <name evidence="2" type="ORF">B0H16DRAFT_1465403</name>
</gene>